<dbReference type="AlphaFoldDB" id="A0A0D4CLL8"/>
<dbReference type="PIRSF" id="PIRSF005814">
    <property type="entry name" value="MutS_YshD"/>
    <property type="match status" value="1"/>
</dbReference>
<dbReference type="STRING" id="1130798.LBLM1_08290"/>
<dbReference type="InterPro" id="IPR007696">
    <property type="entry name" value="DNA_mismatch_repair_MutS_core"/>
</dbReference>
<dbReference type="NCBIfam" id="TIGR01069">
    <property type="entry name" value="mutS2"/>
    <property type="match status" value="1"/>
</dbReference>
<dbReference type="SMART" id="SM00463">
    <property type="entry name" value="SMR"/>
    <property type="match status" value="1"/>
</dbReference>
<comment type="function">
    <text evidence="9">Endonuclease that is involved in the suppression of homologous recombination and thus may have a key role in the control of bacterial genetic diversity.</text>
</comment>
<dbReference type="GO" id="GO:0140664">
    <property type="term" value="F:ATP-dependent DNA damage sensor activity"/>
    <property type="evidence" value="ECO:0007669"/>
    <property type="project" value="InterPro"/>
</dbReference>
<evidence type="ECO:0000256" key="2">
    <source>
        <dbReference type="ARBA" id="ARBA00022730"/>
    </source>
</evidence>
<dbReference type="SMART" id="SM00534">
    <property type="entry name" value="MUTSac"/>
    <property type="match status" value="1"/>
</dbReference>
<evidence type="ECO:0000256" key="9">
    <source>
        <dbReference type="HAMAP-Rule" id="MF_00092"/>
    </source>
</evidence>
<keyword evidence="2 9" id="KW-0699">rRNA-binding</keyword>
<dbReference type="Proteomes" id="UP000003645">
    <property type="component" value="Chromosome"/>
</dbReference>
<dbReference type="InterPro" id="IPR005747">
    <property type="entry name" value="MutS2"/>
</dbReference>
<dbReference type="Pfam" id="PF20297">
    <property type="entry name" value="MSSS"/>
    <property type="match status" value="1"/>
</dbReference>
<keyword evidence="7 9" id="KW-0694">RNA-binding</keyword>
<dbReference type="SMART" id="SM00533">
    <property type="entry name" value="MUTSd"/>
    <property type="match status" value="1"/>
</dbReference>
<dbReference type="PANTHER" id="PTHR48466">
    <property type="entry name" value="OS10G0509000 PROTEIN-RELATED"/>
    <property type="match status" value="1"/>
</dbReference>
<keyword evidence="3 9" id="KW-0547">Nucleotide-binding</keyword>
<dbReference type="Gene3D" id="3.40.50.300">
    <property type="entry name" value="P-loop containing nucleotide triphosphate hydrolases"/>
    <property type="match status" value="1"/>
</dbReference>
<dbReference type="PROSITE" id="PS00486">
    <property type="entry name" value="DNA_MISMATCH_REPAIR_2"/>
    <property type="match status" value="1"/>
</dbReference>
<keyword evidence="10" id="KW-0175">Coiled coil</keyword>
<dbReference type="KEGG" id="lmu:LBLM1_08290"/>
<dbReference type="GO" id="GO:0072344">
    <property type="term" value="P:rescue of stalled ribosome"/>
    <property type="evidence" value="ECO:0007669"/>
    <property type="project" value="UniProtKB-UniRule"/>
</dbReference>
<evidence type="ECO:0000256" key="11">
    <source>
        <dbReference type="SAM" id="MobiDB-lite"/>
    </source>
</evidence>
<dbReference type="PANTHER" id="PTHR48466:SF2">
    <property type="entry name" value="OS10G0509000 PROTEIN"/>
    <property type="match status" value="1"/>
</dbReference>
<evidence type="ECO:0000256" key="4">
    <source>
        <dbReference type="ARBA" id="ARBA00022759"/>
    </source>
</evidence>
<keyword evidence="8 9" id="KW-0238">DNA-binding</keyword>
<evidence type="ECO:0000313" key="14">
    <source>
        <dbReference type="Proteomes" id="UP000003645"/>
    </source>
</evidence>
<feature type="coiled-coil region" evidence="10">
    <location>
        <begin position="148"/>
        <end position="175"/>
    </location>
</feature>
<evidence type="ECO:0000256" key="5">
    <source>
        <dbReference type="ARBA" id="ARBA00022801"/>
    </source>
</evidence>
<dbReference type="InterPro" id="IPR027417">
    <property type="entry name" value="P-loop_NTPase"/>
</dbReference>
<dbReference type="GO" id="GO:0019843">
    <property type="term" value="F:rRNA binding"/>
    <property type="evidence" value="ECO:0007669"/>
    <property type="project" value="UniProtKB-UniRule"/>
</dbReference>
<evidence type="ECO:0000259" key="12">
    <source>
        <dbReference type="PROSITE" id="PS50828"/>
    </source>
</evidence>
<dbReference type="EMBL" id="CP011013">
    <property type="protein sequence ID" value="AJT50959.1"/>
    <property type="molecule type" value="Genomic_DNA"/>
</dbReference>
<keyword evidence="14" id="KW-1185">Reference proteome</keyword>
<dbReference type="FunFam" id="3.40.50.300:FF:000830">
    <property type="entry name" value="Endonuclease MutS2"/>
    <property type="match status" value="1"/>
</dbReference>
<evidence type="ECO:0000256" key="3">
    <source>
        <dbReference type="ARBA" id="ARBA00022741"/>
    </source>
</evidence>
<evidence type="ECO:0000256" key="10">
    <source>
        <dbReference type="SAM" id="Coils"/>
    </source>
</evidence>
<evidence type="ECO:0000256" key="6">
    <source>
        <dbReference type="ARBA" id="ARBA00022840"/>
    </source>
</evidence>
<dbReference type="SUPFAM" id="SSF48334">
    <property type="entry name" value="DNA repair protein MutS, domain III"/>
    <property type="match status" value="1"/>
</dbReference>
<dbReference type="Pfam" id="PF00488">
    <property type="entry name" value="MutS_V"/>
    <property type="match status" value="1"/>
</dbReference>
<dbReference type="GO" id="GO:0016887">
    <property type="term" value="F:ATP hydrolysis activity"/>
    <property type="evidence" value="ECO:0007669"/>
    <property type="project" value="InterPro"/>
</dbReference>
<dbReference type="GO" id="GO:0006298">
    <property type="term" value="P:mismatch repair"/>
    <property type="evidence" value="ECO:0007669"/>
    <property type="project" value="InterPro"/>
</dbReference>
<evidence type="ECO:0000256" key="7">
    <source>
        <dbReference type="ARBA" id="ARBA00022884"/>
    </source>
</evidence>
<feature type="domain" description="Smr" evidence="12">
    <location>
        <begin position="717"/>
        <end position="792"/>
    </location>
</feature>
<feature type="binding site" evidence="9">
    <location>
        <begin position="335"/>
        <end position="342"/>
    </location>
    <ligand>
        <name>ATP</name>
        <dbReference type="ChEBI" id="CHEBI:30616"/>
    </ligand>
</feature>
<feature type="region of interest" description="Disordered" evidence="11">
    <location>
        <begin position="690"/>
        <end position="713"/>
    </location>
</feature>
<dbReference type="EC" id="3.1.-.-" evidence="9"/>
<feature type="coiled-coil region" evidence="10">
    <location>
        <begin position="516"/>
        <end position="571"/>
    </location>
</feature>
<name>A0A0D4CLL8_LIMMU</name>
<dbReference type="GO" id="GO:0043023">
    <property type="term" value="F:ribosomal large subunit binding"/>
    <property type="evidence" value="ECO:0007669"/>
    <property type="project" value="UniProtKB-UniRule"/>
</dbReference>
<dbReference type="Gene3D" id="3.30.1370.110">
    <property type="match status" value="1"/>
</dbReference>
<gene>
    <name evidence="9" type="primary">mutS2</name>
    <name evidence="9" type="synonym">rqcU</name>
    <name evidence="13" type="ORF">LBLM1_08290</name>
</gene>
<dbReference type="GO" id="GO:0005524">
    <property type="term" value="F:ATP binding"/>
    <property type="evidence" value="ECO:0007669"/>
    <property type="project" value="UniProtKB-UniRule"/>
</dbReference>
<dbReference type="InterPro" id="IPR036187">
    <property type="entry name" value="DNA_mismatch_repair_MutS_sf"/>
</dbReference>
<reference evidence="13 14" key="1">
    <citation type="journal article" date="2012" name="J. Bacteriol.">
        <title>Genome sequence of Lactobacillus mucosae LM1, isolated from piglet feces.</title>
        <authorList>
            <person name="Lee J.H."/>
            <person name="Valeriano V.D."/>
            <person name="Shin Y.R."/>
            <person name="Chae J.P."/>
            <person name="Kim G.B."/>
            <person name="Ham J.S."/>
            <person name="Chun J."/>
            <person name="Kang D.K."/>
        </authorList>
    </citation>
    <scope>NUCLEOTIDE SEQUENCE [LARGE SCALE GENOMIC DNA]</scope>
    <source>
        <strain evidence="13 14">LM1</strain>
    </source>
</reference>
<dbReference type="RefSeq" id="WP_006500225.1">
    <property type="nucleotide sequence ID" value="NZ_CP011013.1"/>
</dbReference>
<keyword evidence="4 9" id="KW-0255">Endonuclease</keyword>
<dbReference type="EC" id="3.6.4.-" evidence="9"/>
<dbReference type="InterPro" id="IPR002625">
    <property type="entry name" value="Smr_dom"/>
</dbReference>
<dbReference type="HAMAP" id="MF_00092">
    <property type="entry name" value="MutS2"/>
    <property type="match status" value="1"/>
</dbReference>
<keyword evidence="6 9" id="KW-0067">ATP-binding</keyword>
<evidence type="ECO:0000313" key="13">
    <source>
        <dbReference type="EMBL" id="AJT50959.1"/>
    </source>
</evidence>
<dbReference type="InterPro" id="IPR000432">
    <property type="entry name" value="DNA_mismatch_repair_MutS_C"/>
</dbReference>
<sequence length="792" mass="88421">MNEKILETLEFQRIKDQLAKYLASATGKQELAELMPQSDYETVLSWQKETMDGADILRLKGGMPIPKLADVRPQMKRLKIKASLNGAELAQIAKVLRASMSVQHFFERLHAEKIMLQVLPKEVDELVTIPSITKRLLQSIDQDTGAVLDEASSKLHGIRQLIAKTEAEIRQQMEKYTHGKMAKYLSEPIITVRNERYVLPVLSRERSRFGGVVHDQSASGQTLYIEPASTVDLNNRLRQSQIEERQEVRRVLAALSTMLAPYRLDIQNNAKILGHLDFVNAKAKMAHDTKATLPLLSQAGQVVLKKARHPLIDPKKAVANDIKLGQDYHAIVITGPNTGGKTITLKTLGLIQLMGQSGMFIPAAEGSTIAVYDEIFADIGDEQSLEQNLSTFSGHMENVKAILDQTTAHSLVLLDELGAGTDPKEGAALAMAILDKIGALGSDVVVTTHYPELKAFAYDRPETINASMEFDQKTLRPTYRLLLGIPGQSNGIAIAKRLGIGQDIIAEAQSLVSDDSQDLNKMIGELVEQRKQARERSEKLEVLLTKNKATEQELNDKLTRFEEQREKLYEDARSKANHQVSQAKKKADQIIHHLRQLEITQGGSVKENELIDAQGALNALHQNPRLKHNSVLKKAKQKRDLHKGDAVLVKSYGQRGELLEKRGNHKWEVQLGILRMEIDENDLEKISKQQLANAEKEHEPKRRPVRTVQTRHTSARLDLRGHRYEQAMSELAQFIDHALLNNLSPVTVIHGKGTGALRKGTWEYLRSNPRVKSFAYAAPNAGGDGATIVYLQ</sequence>
<protein>
    <recommendedName>
        <fullName evidence="9">Endonuclease MutS2</fullName>
        <ecNumber evidence="9">3.1.-.-</ecNumber>
    </recommendedName>
    <alternativeName>
        <fullName evidence="9">Ribosome-associated protein quality control-upstream factor</fullName>
        <shortName evidence="9">RQC-upstream factor</shortName>
        <shortName evidence="9">RqcU</shortName>
        <ecNumber evidence="9">3.6.4.-</ecNumber>
    </alternativeName>
</protein>
<accession>A0A0D4CLL8</accession>
<proteinExistence type="inferred from homology"/>
<dbReference type="Pfam" id="PF01713">
    <property type="entry name" value="Smr"/>
    <property type="match status" value="1"/>
</dbReference>
<dbReference type="SUPFAM" id="SSF160443">
    <property type="entry name" value="SMR domain-like"/>
    <property type="match status" value="1"/>
</dbReference>
<evidence type="ECO:0000256" key="1">
    <source>
        <dbReference type="ARBA" id="ARBA00022722"/>
    </source>
</evidence>
<dbReference type="HOGENOM" id="CLU_011252_2_1_9"/>
<dbReference type="CDD" id="cd03280">
    <property type="entry name" value="ABC_MutS2"/>
    <property type="match status" value="1"/>
</dbReference>
<evidence type="ECO:0000256" key="8">
    <source>
        <dbReference type="ARBA" id="ARBA00023125"/>
    </source>
</evidence>
<dbReference type="InterPro" id="IPR036063">
    <property type="entry name" value="Smr_dom_sf"/>
</dbReference>
<dbReference type="PROSITE" id="PS50828">
    <property type="entry name" value="SMR"/>
    <property type="match status" value="1"/>
</dbReference>
<keyword evidence="5 9" id="KW-0378">Hydrolase</keyword>
<dbReference type="InterPro" id="IPR046893">
    <property type="entry name" value="MSSS"/>
</dbReference>
<dbReference type="GO" id="GO:0030983">
    <property type="term" value="F:mismatched DNA binding"/>
    <property type="evidence" value="ECO:0007669"/>
    <property type="project" value="InterPro"/>
</dbReference>
<comment type="subunit">
    <text evidence="9">Homodimer. Binds to stalled ribosomes, contacting rRNA.</text>
</comment>
<keyword evidence="1 9" id="KW-0540">Nuclease</keyword>
<dbReference type="InterPro" id="IPR045076">
    <property type="entry name" value="MutS"/>
</dbReference>
<comment type="similarity">
    <text evidence="9">Belongs to the DNA mismatch repair MutS family. MutS2 subfamily.</text>
</comment>
<dbReference type="GO" id="GO:0045910">
    <property type="term" value="P:negative regulation of DNA recombination"/>
    <property type="evidence" value="ECO:0007669"/>
    <property type="project" value="InterPro"/>
</dbReference>
<organism evidence="13 14">
    <name type="scientific">Limosilactobacillus mucosae LM1</name>
    <dbReference type="NCBI Taxonomy" id="1130798"/>
    <lineage>
        <taxon>Bacteria</taxon>
        <taxon>Bacillati</taxon>
        <taxon>Bacillota</taxon>
        <taxon>Bacilli</taxon>
        <taxon>Lactobacillales</taxon>
        <taxon>Lactobacillaceae</taxon>
        <taxon>Limosilactobacillus</taxon>
    </lineage>
</organism>
<dbReference type="GO" id="GO:0004519">
    <property type="term" value="F:endonuclease activity"/>
    <property type="evidence" value="ECO:0007669"/>
    <property type="project" value="UniProtKB-UniRule"/>
</dbReference>
<dbReference type="SUPFAM" id="SSF52540">
    <property type="entry name" value="P-loop containing nucleoside triphosphate hydrolases"/>
    <property type="match status" value="1"/>
</dbReference>
<dbReference type="OrthoDB" id="9808166at2"/>
<comment type="function">
    <text evidence="9">Acts as a ribosome collision sensor, splitting the ribosome into its 2 subunits. Detects stalled/collided 70S ribosomes which it binds and splits by an ATP-hydrolysis driven conformational change. Acts upstream of the ribosome quality control system (RQC), a ribosome-associated complex that mediates the extraction of incompletely synthesized nascent chains from stalled ribosomes and their subsequent degradation. Probably generates substrates for RQC.</text>
</comment>